<reference evidence="3" key="1">
    <citation type="journal article" date="2019" name="Sci. Rep.">
        <title>Draft genome of Tanacetum cinerariifolium, the natural source of mosquito coil.</title>
        <authorList>
            <person name="Yamashiro T."/>
            <person name="Shiraishi A."/>
            <person name="Satake H."/>
            <person name="Nakayama K."/>
        </authorList>
    </citation>
    <scope>NUCLEOTIDE SEQUENCE</scope>
</reference>
<protein>
    <submittedName>
        <fullName evidence="3">Ribonuclease H-like domain-containing protein</fullName>
    </submittedName>
</protein>
<dbReference type="InterPro" id="IPR036875">
    <property type="entry name" value="Znf_CCHC_sf"/>
</dbReference>
<dbReference type="EMBL" id="BKCJ010264630">
    <property type="protein sequence ID" value="GEZ31696.1"/>
    <property type="molecule type" value="Genomic_DNA"/>
</dbReference>
<dbReference type="GO" id="GO:0003676">
    <property type="term" value="F:nucleic acid binding"/>
    <property type="evidence" value="ECO:0007669"/>
    <property type="project" value="InterPro"/>
</dbReference>
<feature type="domain" description="GAG-pre-integrase" evidence="1">
    <location>
        <begin position="477"/>
        <end position="527"/>
    </location>
</feature>
<evidence type="ECO:0000313" key="3">
    <source>
        <dbReference type="EMBL" id="GEZ31696.1"/>
    </source>
</evidence>
<dbReference type="Gene3D" id="4.10.60.10">
    <property type="entry name" value="Zinc finger, CCHC-type"/>
    <property type="match status" value="1"/>
</dbReference>
<feature type="domain" description="Retrovirus-related Pol polyprotein from transposon TNT 1-94-like beta-barrel" evidence="2">
    <location>
        <begin position="367"/>
        <end position="440"/>
    </location>
</feature>
<comment type="caution">
    <text evidence="3">The sequence shown here is derived from an EMBL/GenBank/DDBJ whole genome shotgun (WGS) entry which is preliminary data.</text>
</comment>
<sequence length="527" mass="59245">MHKRINADGSNISATAKQRLAKKNKLKAERTLLMALPDKHQLKFNIHKDAKSLMEAIEKSFGVGDVLSIFAVSSKAIVSTLLNVDSLSDAEMDLKWQMAMLIMRVRRFLKRTIRNLGANRTNTIGFDMSKVECYNCHRICHFAKECRSPKDNRNKEATRRPVLTEVSTSNALVSQCDVVGGYDWSFQADEEPTNYALMAYASLGSSSSSGSNNKVHSHESDNIVPKSLENDRYKTGEGYHAVPPPYTGTFMPPKPNLVFNDAPTASESVANVFLVESSTNKPSKDMSKTHRPDAPILEDWISDFEDETENESIPKQKEYSFVPTFKHVKTSRESVKKVDHPKQAKILGQTIKSLEGNPHQALKDKGVIDSGCSRYMTGNISFLSDFKEINGGYVAFRGNHKGGKISGKGKITTSKLDFDDVYFVKELKFNLFSVSQMCDKKNSVLFTDTECVVLSSNYKLPDENYVLLRAPRENIMYNVDLKNVVPSRDLTCLFAKAILDESNLWHRRLGHINFKTMNKLVKGNLVR</sequence>
<gene>
    <name evidence="3" type="ORF">Tci_503669</name>
</gene>
<dbReference type="Pfam" id="PF22936">
    <property type="entry name" value="Pol_BBD"/>
    <property type="match status" value="1"/>
</dbReference>
<organism evidence="3">
    <name type="scientific">Tanacetum cinerariifolium</name>
    <name type="common">Dalmatian daisy</name>
    <name type="synonym">Chrysanthemum cinerariifolium</name>
    <dbReference type="NCBI Taxonomy" id="118510"/>
    <lineage>
        <taxon>Eukaryota</taxon>
        <taxon>Viridiplantae</taxon>
        <taxon>Streptophyta</taxon>
        <taxon>Embryophyta</taxon>
        <taxon>Tracheophyta</taxon>
        <taxon>Spermatophyta</taxon>
        <taxon>Magnoliopsida</taxon>
        <taxon>eudicotyledons</taxon>
        <taxon>Gunneridae</taxon>
        <taxon>Pentapetalae</taxon>
        <taxon>asterids</taxon>
        <taxon>campanulids</taxon>
        <taxon>Asterales</taxon>
        <taxon>Asteraceae</taxon>
        <taxon>Asteroideae</taxon>
        <taxon>Anthemideae</taxon>
        <taxon>Anthemidinae</taxon>
        <taxon>Tanacetum</taxon>
    </lineage>
</organism>
<proteinExistence type="predicted"/>
<feature type="non-terminal residue" evidence="3">
    <location>
        <position position="527"/>
    </location>
</feature>
<evidence type="ECO:0000259" key="2">
    <source>
        <dbReference type="Pfam" id="PF22936"/>
    </source>
</evidence>
<name>A0A699I7Y7_TANCI</name>
<dbReference type="AlphaFoldDB" id="A0A699I7Y7"/>
<dbReference type="SUPFAM" id="SSF57756">
    <property type="entry name" value="Retrovirus zinc finger-like domains"/>
    <property type="match status" value="1"/>
</dbReference>
<dbReference type="Pfam" id="PF13976">
    <property type="entry name" value="gag_pre-integrs"/>
    <property type="match status" value="1"/>
</dbReference>
<evidence type="ECO:0000259" key="1">
    <source>
        <dbReference type="Pfam" id="PF13976"/>
    </source>
</evidence>
<accession>A0A699I7Y7</accession>
<dbReference type="InterPro" id="IPR025724">
    <property type="entry name" value="GAG-pre-integrase_dom"/>
</dbReference>
<dbReference type="GO" id="GO:0008270">
    <property type="term" value="F:zinc ion binding"/>
    <property type="evidence" value="ECO:0007669"/>
    <property type="project" value="InterPro"/>
</dbReference>
<dbReference type="InterPro" id="IPR054722">
    <property type="entry name" value="PolX-like_BBD"/>
</dbReference>